<gene>
    <name evidence="2" type="ORF">EI293_05620</name>
</gene>
<name>A0A3R9NGK9_9BACT</name>
<sequence>MPTPGWCRTPATRLIFHGRFQLFSTMKHTWNKAALVLLAGSLLFTACDKDEDGKLEGPKPTVSFTSTTPKVVGLTSEVTFTSTSTDAFLYQWDFGDGTIGSGQTVTHTYAKGGTMKVKLTAAGRGGATTSQTQDVVIASPLNIVNQLLTGGSSRTWKLDNSQAAAIVVGPNDADPTSYYAGGPAGALPGCQSDDEFTFSTANVYTYDAKAETLVAGAGGGCQAPRSKSTPFTFGAATGAGVAQLTLATPGTFIGVTDAPDLVYRIISIDNQRMVLRAGLPTAGVVFTMKLVVK</sequence>
<dbReference type="Pfam" id="PF18911">
    <property type="entry name" value="PKD_4"/>
    <property type="match status" value="1"/>
</dbReference>
<evidence type="ECO:0000259" key="1">
    <source>
        <dbReference type="PROSITE" id="PS50093"/>
    </source>
</evidence>
<dbReference type="CDD" id="cd00146">
    <property type="entry name" value="PKD"/>
    <property type="match status" value="1"/>
</dbReference>
<reference evidence="2 3" key="1">
    <citation type="submission" date="2018-12" db="EMBL/GenBank/DDBJ databases">
        <authorList>
            <person name="Feng G."/>
            <person name="Zhu H."/>
        </authorList>
    </citation>
    <scope>NUCLEOTIDE SEQUENCE [LARGE SCALE GENOMIC DNA]</scope>
    <source>
        <strain evidence="2 3">LMG 26000</strain>
    </source>
</reference>
<dbReference type="SMART" id="SM00089">
    <property type="entry name" value="PKD"/>
    <property type="match status" value="1"/>
</dbReference>
<dbReference type="InterPro" id="IPR000601">
    <property type="entry name" value="PKD_dom"/>
</dbReference>
<dbReference type="OrthoDB" id="753168at2"/>
<dbReference type="InterPro" id="IPR022409">
    <property type="entry name" value="PKD/Chitinase_dom"/>
</dbReference>
<dbReference type="InterPro" id="IPR035986">
    <property type="entry name" value="PKD_dom_sf"/>
</dbReference>
<comment type="caution">
    <text evidence="2">The sequence shown here is derived from an EMBL/GenBank/DDBJ whole genome shotgun (WGS) entry which is preliminary data.</text>
</comment>
<accession>A0A3R9NGK9</accession>
<feature type="domain" description="PKD" evidence="1">
    <location>
        <begin position="59"/>
        <end position="144"/>
    </location>
</feature>
<dbReference type="Proteomes" id="UP000270291">
    <property type="component" value="Unassembled WGS sequence"/>
</dbReference>
<dbReference type="Gene3D" id="2.60.40.10">
    <property type="entry name" value="Immunoglobulins"/>
    <property type="match status" value="1"/>
</dbReference>
<dbReference type="AlphaFoldDB" id="A0A3R9NGK9"/>
<organism evidence="2 3">
    <name type="scientific">Hymenobacter perfusus</name>
    <dbReference type="NCBI Taxonomy" id="1236770"/>
    <lineage>
        <taxon>Bacteria</taxon>
        <taxon>Pseudomonadati</taxon>
        <taxon>Bacteroidota</taxon>
        <taxon>Cytophagia</taxon>
        <taxon>Cytophagales</taxon>
        <taxon>Hymenobacteraceae</taxon>
        <taxon>Hymenobacter</taxon>
    </lineage>
</organism>
<dbReference type="PROSITE" id="PS50093">
    <property type="entry name" value="PKD"/>
    <property type="match status" value="1"/>
</dbReference>
<evidence type="ECO:0000313" key="2">
    <source>
        <dbReference type="EMBL" id="RSK46635.1"/>
    </source>
</evidence>
<evidence type="ECO:0000313" key="3">
    <source>
        <dbReference type="Proteomes" id="UP000270291"/>
    </source>
</evidence>
<keyword evidence="3" id="KW-1185">Reference proteome</keyword>
<dbReference type="EMBL" id="RWIU01000001">
    <property type="protein sequence ID" value="RSK46635.1"/>
    <property type="molecule type" value="Genomic_DNA"/>
</dbReference>
<dbReference type="InterPro" id="IPR013783">
    <property type="entry name" value="Ig-like_fold"/>
</dbReference>
<protein>
    <submittedName>
        <fullName evidence="2">PKD domain-containing protein</fullName>
    </submittedName>
</protein>
<proteinExistence type="predicted"/>
<dbReference type="SUPFAM" id="SSF49299">
    <property type="entry name" value="PKD domain"/>
    <property type="match status" value="1"/>
</dbReference>